<protein>
    <submittedName>
        <fullName evidence="1">Uncharacterized protein</fullName>
    </submittedName>
</protein>
<evidence type="ECO:0000313" key="1">
    <source>
        <dbReference type="EMBL" id="MQW71365.1"/>
    </source>
</evidence>
<comment type="caution">
    <text evidence="1">The sequence shown here is derived from an EMBL/GenBank/DDBJ whole genome shotgun (WGS) entry which is preliminary data.</text>
</comment>
<accession>A0A6G1WP14</accession>
<proteinExistence type="predicted"/>
<organism evidence="1">
    <name type="scientific">Sinorhizobium medicae</name>
    <dbReference type="NCBI Taxonomy" id="110321"/>
    <lineage>
        <taxon>Bacteria</taxon>
        <taxon>Pseudomonadati</taxon>
        <taxon>Pseudomonadota</taxon>
        <taxon>Alphaproteobacteria</taxon>
        <taxon>Hyphomicrobiales</taxon>
        <taxon>Rhizobiaceae</taxon>
        <taxon>Sinorhizobium/Ensifer group</taxon>
        <taxon>Sinorhizobium</taxon>
    </lineage>
</organism>
<name>A0A6G1WP14_9HYPH</name>
<dbReference type="AlphaFoldDB" id="A0A6G1WP14"/>
<gene>
    <name evidence="1" type="ORF">GHJ91_20005</name>
</gene>
<dbReference type="EMBL" id="WISB01000122">
    <property type="protein sequence ID" value="MQW71365.1"/>
    <property type="molecule type" value="Genomic_DNA"/>
</dbReference>
<sequence>MRISAGDVPPGAGAASPAPTFVGAERLRDPPFCLNYSPAPTLFGHSDWSFPAKYCVSLPFGRDRYAAPAPGTRLLPHSPDRRVAFPQGFVEDVETSAAHRHLA</sequence>
<reference evidence="1" key="1">
    <citation type="journal article" date="2013" name="Genome Biol.">
        <title>Comparative genomics of the core and accessory genomes of 48 Sinorhizobium strains comprising five genospecies.</title>
        <authorList>
            <person name="Sugawara M."/>
            <person name="Epstein B."/>
            <person name="Badgley B.D."/>
            <person name="Unno T."/>
            <person name="Xu L."/>
            <person name="Reese J."/>
            <person name="Gyaneshwar P."/>
            <person name="Denny R."/>
            <person name="Mudge J."/>
            <person name="Bharti A.K."/>
            <person name="Farmer A.D."/>
            <person name="May G.D."/>
            <person name="Woodward J.E."/>
            <person name="Medigue C."/>
            <person name="Vallenet D."/>
            <person name="Lajus A."/>
            <person name="Rouy Z."/>
            <person name="Martinez-Vaz B."/>
            <person name="Tiffin P."/>
            <person name="Young N.D."/>
            <person name="Sadowsky M.J."/>
        </authorList>
    </citation>
    <scope>NUCLEOTIDE SEQUENCE</scope>
    <source>
        <strain evidence="1">M1</strain>
    </source>
</reference>